<dbReference type="Proteomes" id="UP000053555">
    <property type="component" value="Unassembled WGS sequence"/>
</dbReference>
<reference evidence="4" key="1">
    <citation type="submission" date="2014-07" db="EMBL/GenBank/DDBJ databases">
        <title>Identification of a novel salt tolerance gene in wild soybean by whole-genome sequencing.</title>
        <authorList>
            <person name="Lam H.-M."/>
            <person name="Qi X."/>
            <person name="Li M.-W."/>
            <person name="Liu X."/>
            <person name="Xie M."/>
            <person name="Ni M."/>
            <person name="Xu X."/>
        </authorList>
    </citation>
    <scope>NUCLEOTIDE SEQUENCE [LARGE SCALE GENOMIC DNA]</scope>
    <source>
        <tissue evidence="4">Root</tissue>
    </source>
</reference>
<dbReference type="InterPro" id="IPR003690">
    <property type="entry name" value="MTERF"/>
</dbReference>
<keyword evidence="2" id="KW-0804">Transcription</keyword>
<evidence type="ECO:0008006" key="5">
    <source>
        <dbReference type="Google" id="ProtNLM"/>
    </source>
</evidence>
<gene>
    <name evidence="4" type="ORF">glysoja_036287</name>
</gene>
<dbReference type="SMART" id="SM00733">
    <property type="entry name" value="Mterf"/>
    <property type="match status" value="4"/>
</dbReference>
<organism evidence="4">
    <name type="scientific">Glycine soja</name>
    <name type="common">Wild soybean</name>
    <dbReference type="NCBI Taxonomy" id="3848"/>
    <lineage>
        <taxon>Eukaryota</taxon>
        <taxon>Viridiplantae</taxon>
        <taxon>Streptophyta</taxon>
        <taxon>Embryophyta</taxon>
        <taxon>Tracheophyta</taxon>
        <taxon>Spermatophyta</taxon>
        <taxon>Magnoliopsida</taxon>
        <taxon>eudicotyledons</taxon>
        <taxon>Gunneridae</taxon>
        <taxon>Pentapetalae</taxon>
        <taxon>rosids</taxon>
        <taxon>fabids</taxon>
        <taxon>Fabales</taxon>
        <taxon>Fabaceae</taxon>
        <taxon>Papilionoideae</taxon>
        <taxon>50 kb inversion clade</taxon>
        <taxon>NPAAA clade</taxon>
        <taxon>indigoferoid/millettioid clade</taxon>
        <taxon>Phaseoleae</taxon>
        <taxon>Glycine</taxon>
        <taxon>Glycine subgen. Soja</taxon>
    </lineage>
</organism>
<keyword evidence="2" id="KW-0806">Transcription termination</keyword>
<keyword evidence="2" id="KW-0805">Transcription regulation</keyword>
<evidence type="ECO:0000256" key="2">
    <source>
        <dbReference type="ARBA" id="ARBA00022472"/>
    </source>
</evidence>
<keyword evidence="3" id="KW-0809">Transit peptide</keyword>
<dbReference type="EMBL" id="KN652093">
    <property type="protein sequence ID" value="KHN29829.1"/>
    <property type="molecule type" value="Genomic_DNA"/>
</dbReference>
<dbReference type="Pfam" id="PF02536">
    <property type="entry name" value="mTERF"/>
    <property type="match status" value="1"/>
</dbReference>
<dbReference type="AlphaFoldDB" id="A0A0B2RBS2"/>
<dbReference type="FunFam" id="1.25.70.10:FF:000001">
    <property type="entry name" value="Mitochondrial transcription termination factor-like"/>
    <property type="match status" value="1"/>
</dbReference>
<evidence type="ECO:0000313" key="4">
    <source>
        <dbReference type="EMBL" id="KHN29829.1"/>
    </source>
</evidence>
<protein>
    <recommendedName>
        <fullName evidence="5">Transcription termination factor MTERF6, chloroplastic/mitochondrial</fullName>
    </recommendedName>
</protein>
<dbReference type="GO" id="GO:0006353">
    <property type="term" value="P:DNA-templated transcription termination"/>
    <property type="evidence" value="ECO:0007669"/>
    <property type="project" value="UniProtKB-KW"/>
</dbReference>
<dbReference type="InterPro" id="IPR038538">
    <property type="entry name" value="MTERF_sf"/>
</dbReference>
<dbReference type="PANTHER" id="PTHR13068">
    <property type="entry name" value="CGI-12 PROTEIN-RELATED"/>
    <property type="match status" value="1"/>
</dbReference>
<accession>A0A0B2RBS2</accession>
<dbReference type="PANTHER" id="PTHR13068:SF133">
    <property type="entry name" value="MITOCHONDRIAL TRANSCRIPTION TERMINATION FACTOR FAMILY PROTEIN"/>
    <property type="match status" value="1"/>
</dbReference>
<dbReference type="GO" id="GO:0003676">
    <property type="term" value="F:nucleic acid binding"/>
    <property type="evidence" value="ECO:0007669"/>
    <property type="project" value="InterPro"/>
</dbReference>
<evidence type="ECO:0000256" key="1">
    <source>
        <dbReference type="ARBA" id="ARBA00007692"/>
    </source>
</evidence>
<comment type="similarity">
    <text evidence="1">Belongs to the mTERF family.</text>
</comment>
<sequence>AKELSNRVNFKNPDGPDAVIDMLSNYGFDKIQVAKLAKKQPLVLLEDAENTLLPKLEFFRSIGVSNTDMPKILIANRDILFRSLEKCLIPRYQILKSVVCDDGEAVTALINAPFDFTNGDMMNHLVPNIKVQRQSNVPPASISLLMVHFTGVAYMKHSKFVEAVNKAREIGCDPSKMVFMHAVRLLLTTSKTLWDSKFEVYERWGWNHEMALRAFVKSPNFMMLSEETYTKKMTFLVKDMGLPSEDIAHYPQVLTYSFEKRIIPRFSVIKILCSKGLLKKDLHFSSFMCLTEENFLKKFVIKFQDDLPLLSDVYKGLFNHQNVV</sequence>
<feature type="non-terminal residue" evidence="4">
    <location>
        <position position="1"/>
    </location>
</feature>
<evidence type="ECO:0000256" key="3">
    <source>
        <dbReference type="ARBA" id="ARBA00022946"/>
    </source>
</evidence>
<dbReference type="Gene3D" id="1.25.70.10">
    <property type="entry name" value="Transcription termination factor 3, mitochondrial"/>
    <property type="match status" value="2"/>
</dbReference>
<name>A0A0B2RBS2_GLYSO</name>
<proteinExistence type="inferred from homology"/>